<feature type="compositionally biased region" description="Acidic residues" evidence="14">
    <location>
        <begin position="474"/>
        <end position="503"/>
    </location>
</feature>
<feature type="compositionally biased region" description="Basic residues" evidence="14">
    <location>
        <begin position="15"/>
        <end position="24"/>
    </location>
</feature>
<keyword evidence="7 13" id="KW-0904">Protein phosphatase</keyword>
<dbReference type="GO" id="GO:0008270">
    <property type="term" value="F:zinc ion binding"/>
    <property type="evidence" value="ECO:0007669"/>
    <property type="project" value="UniProtKB-KW"/>
</dbReference>
<keyword evidence="6 13" id="KW-0862">Zinc</keyword>
<keyword evidence="3 13" id="KW-0479">Metal-binding</keyword>
<comment type="subunit">
    <text evidence="13">Associates with the RNA polymerase II complex.</text>
</comment>
<feature type="region of interest" description="Disordered" evidence="14">
    <location>
        <begin position="1"/>
        <end position="29"/>
    </location>
</feature>
<evidence type="ECO:0000256" key="2">
    <source>
        <dbReference type="ARBA" id="ARBA00005676"/>
    </source>
</evidence>
<evidence type="ECO:0000256" key="12">
    <source>
        <dbReference type="PROSITE-ProRule" id="PRU00812"/>
    </source>
</evidence>
<dbReference type="GO" id="GO:0043175">
    <property type="term" value="F:RNA polymerase core enzyme binding"/>
    <property type="evidence" value="ECO:0007669"/>
    <property type="project" value="UniProtKB-UniRule"/>
</dbReference>
<evidence type="ECO:0000256" key="14">
    <source>
        <dbReference type="SAM" id="MobiDB-lite"/>
    </source>
</evidence>
<sequence>METESRRGNGGSTKASKKGGKKSKALTAEEEIRRREAVKEALREKLELEKRALKVVERLLEDRVAEDVLIDCARLISPANYKDAVEERFIVKLCGYPICSNKLGKVPTQQFKISTKTNKVYDITERKCFCSNFCYKASKQFELQISKTPLWLRQHESPSEIKLMKKGDSGSSGEEVMLLERCLQQVDIENPEVPLSSQQRPDAASLDHSDGSDTEQDFVSSVVSQQQGPRVHWGHLPKRSDADRQEEERRKTERQHKQEREGKEEQTDRHQNSKEGQMRSDESGPKSHPSEAEVYSGKPEQLLSSNTALSKVEEVTKEESLEKESKVEEASNKLSLCNLSETDPHTAPLTVLSTATQAENSHRLNPAANGEGKNPSSESKYLPSVALNSNNVNSRDTALTDQQSLNITQVGMSKTGAAGLRSLLKNHTTAAKPESMRLSLLEGLKRTLKEWSTDETLKFLYGADHSLGSPFADDKEDENKAEEEEELDEDDLDDEATNEEEGGVDVGVCNRPSAAAPDYKTLQKESQQMELRVREFFKGTWILPEEGKEHKSDEVTVQAQSRKDPALPLVDSQAQHLIQKRITVEKLNSCLRNIVGPLHLTMSDVSTDLNSLVRTFRFTNTNIIHKAPEWTLIAVLLLHMLSEVSPVVREALEKPASVVYLNTLMEELGLQQQDLLNLVRMFKTPTH</sequence>
<comment type="function">
    <text evidence="9">Protein phosphatase that displays CTD phosphatase activity and regulates transcription of snRNA genes. Recognizes and binds phosphorylated 'Ser-7' of the C-terminal heptapeptide repeat domain (CTD) of the largest RNA polymerase II subunit POLR2A, and mediates dephosphorylation of 'Ser-5' of the CTD, thereby promoting transcription of snRNA genes. Downstream of EIF2AK3/PERK, dephosphorylates ERN1, a sensor for the endoplasmic reticulum unfolded protein response (UPR), to abort failed ER-stress adaptation and trigger apoptosis.</text>
</comment>
<evidence type="ECO:0000256" key="3">
    <source>
        <dbReference type="ARBA" id="ARBA00022723"/>
    </source>
</evidence>
<dbReference type="InterPro" id="IPR007308">
    <property type="entry name" value="Rtr1/RPAP2_dom"/>
</dbReference>
<proteinExistence type="inferred from homology"/>
<feature type="compositionally biased region" description="Basic and acidic residues" evidence="14">
    <location>
        <begin position="238"/>
        <end position="291"/>
    </location>
</feature>
<dbReference type="GO" id="GO:0005737">
    <property type="term" value="C:cytoplasm"/>
    <property type="evidence" value="ECO:0007669"/>
    <property type="project" value="TreeGrafter"/>
</dbReference>
<dbReference type="EMBL" id="OY660877">
    <property type="protein sequence ID" value="CAJ1071877.1"/>
    <property type="molecule type" value="Genomic_DNA"/>
</dbReference>
<evidence type="ECO:0000256" key="10">
    <source>
        <dbReference type="ARBA" id="ARBA00047761"/>
    </source>
</evidence>
<evidence type="ECO:0000256" key="9">
    <source>
        <dbReference type="ARBA" id="ARBA00045547"/>
    </source>
</evidence>
<dbReference type="EC" id="3.1.3.16" evidence="13"/>
<dbReference type="Pfam" id="PF04181">
    <property type="entry name" value="RPAP2_Rtr1"/>
    <property type="match status" value="1"/>
</dbReference>
<comment type="catalytic activity">
    <reaction evidence="10 13">
        <text>O-phospho-L-seryl-[protein] + H2O = L-seryl-[protein] + phosphate</text>
        <dbReference type="Rhea" id="RHEA:20629"/>
        <dbReference type="Rhea" id="RHEA-COMP:9863"/>
        <dbReference type="Rhea" id="RHEA-COMP:11604"/>
        <dbReference type="ChEBI" id="CHEBI:15377"/>
        <dbReference type="ChEBI" id="CHEBI:29999"/>
        <dbReference type="ChEBI" id="CHEBI:43474"/>
        <dbReference type="ChEBI" id="CHEBI:83421"/>
        <dbReference type="EC" id="3.1.3.16"/>
    </reaction>
</comment>
<gene>
    <name evidence="16" type="ORF">XNOV1_A035757</name>
</gene>
<dbReference type="PROSITE" id="PS51479">
    <property type="entry name" value="ZF_RTR1"/>
    <property type="match status" value="1"/>
</dbReference>
<reference evidence="16" key="1">
    <citation type="submission" date="2023-08" db="EMBL/GenBank/DDBJ databases">
        <authorList>
            <person name="Alioto T."/>
            <person name="Alioto T."/>
            <person name="Gomez Garrido J."/>
        </authorList>
    </citation>
    <scope>NUCLEOTIDE SEQUENCE</scope>
</reference>
<evidence type="ECO:0000256" key="11">
    <source>
        <dbReference type="ARBA" id="ARBA00048336"/>
    </source>
</evidence>
<evidence type="ECO:0000256" key="7">
    <source>
        <dbReference type="ARBA" id="ARBA00022912"/>
    </source>
</evidence>
<evidence type="ECO:0000256" key="8">
    <source>
        <dbReference type="ARBA" id="ARBA00023242"/>
    </source>
</evidence>
<dbReference type="InterPro" id="IPR039693">
    <property type="entry name" value="Rtr1/RPAP2"/>
</dbReference>
<dbReference type="GO" id="GO:0005634">
    <property type="term" value="C:nucleus"/>
    <property type="evidence" value="ECO:0007669"/>
    <property type="project" value="UniProtKB-SubCell"/>
</dbReference>
<feature type="region of interest" description="Disordered" evidence="14">
    <location>
        <begin position="192"/>
        <end position="304"/>
    </location>
</feature>
<evidence type="ECO:0000256" key="6">
    <source>
        <dbReference type="ARBA" id="ARBA00022833"/>
    </source>
</evidence>
<accession>A0AAV1GED9</accession>
<evidence type="ECO:0000313" key="16">
    <source>
        <dbReference type="EMBL" id="CAJ1071877.1"/>
    </source>
</evidence>
<dbReference type="Proteomes" id="UP001178508">
    <property type="component" value="Chromosome 14"/>
</dbReference>
<protein>
    <recommendedName>
        <fullName evidence="13">RNA polymerase II subunit B1 CTD phosphatase RPAP2 homolog</fullName>
        <ecNumber evidence="13">3.1.3.16</ecNumber>
    </recommendedName>
</protein>
<name>A0AAV1GED9_XYRNO</name>
<evidence type="ECO:0000256" key="13">
    <source>
        <dbReference type="RuleBase" id="RU367080"/>
    </source>
</evidence>
<comment type="similarity">
    <text evidence="2 12 13">Belongs to the RPAP2 family.</text>
</comment>
<evidence type="ECO:0000256" key="5">
    <source>
        <dbReference type="ARBA" id="ARBA00022801"/>
    </source>
</evidence>
<comment type="catalytic activity">
    <reaction evidence="11 13">
        <text>O-phospho-L-threonyl-[protein] + H2O = L-threonyl-[protein] + phosphate</text>
        <dbReference type="Rhea" id="RHEA:47004"/>
        <dbReference type="Rhea" id="RHEA-COMP:11060"/>
        <dbReference type="Rhea" id="RHEA-COMP:11605"/>
        <dbReference type="ChEBI" id="CHEBI:15377"/>
        <dbReference type="ChEBI" id="CHEBI:30013"/>
        <dbReference type="ChEBI" id="CHEBI:43474"/>
        <dbReference type="ChEBI" id="CHEBI:61977"/>
        <dbReference type="EC" id="3.1.3.16"/>
    </reaction>
</comment>
<evidence type="ECO:0000256" key="4">
    <source>
        <dbReference type="ARBA" id="ARBA00022771"/>
    </source>
</evidence>
<dbReference type="PANTHER" id="PTHR14732:SF0">
    <property type="entry name" value="RNA POLYMERASE II SUBUNIT B1 CTD PHOSPHATASE RPAP2-RELATED"/>
    <property type="match status" value="1"/>
</dbReference>
<dbReference type="Gene3D" id="1.25.40.820">
    <property type="match status" value="1"/>
</dbReference>
<dbReference type="PANTHER" id="PTHR14732">
    <property type="entry name" value="RNA POLYMERASE II SUBUNIT B1 CTD PHOSPHATASE RPAP2-RELATED"/>
    <property type="match status" value="1"/>
</dbReference>
<keyword evidence="5 13" id="KW-0378">Hydrolase</keyword>
<feature type="region of interest" description="Disordered" evidence="14">
    <location>
        <begin position="465"/>
        <end position="514"/>
    </location>
</feature>
<dbReference type="InterPro" id="IPR038534">
    <property type="entry name" value="Rtr1/RPAP2_sf"/>
</dbReference>
<evidence type="ECO:0000256" key="1">
    <source>
        <dbReference type="ARBA" id="ARBA00004123"/>
    </source>
</evidence>
<keyword evidence="4 13" id="KW-0863">Zinc-finger</keyword>
<dbReference type="GO" id="GO:0008420">
    <property type="term" value="F:RNA polymerase II CTD heptapeptide repeat phosphatase activity"/>
    <property type="evidence" value="ECO:0007669"/>
    <property type="project" value="UniProtKB-UniRule"/>
</dbReference>
<evidence type="ECO:0000313" key="17">
    <source>
        <dbReference type="Proteomes" id="UP001178508"/>
    </source>
</evidence>
<feature type="region of interest" description="Disordered" evidence="14">
    <location>
        <begin position="363"/>
        <end position="382"/>
    </location>
</feature>
<dbReference type="AlphaFoldDB" id="A0AAV1GED9"/>
<organism evidence="16 17">
    <name type="scientific">Xyrichtys novacula</name>
    <name type="common">Pearly razorfish</name>
    <name type="synonym">Hemipteronotus novacula</name>
    <dbReference type="NCBI Taxonomy" id="13765"/>
    <lineage>
        <taxon>Eukaryota</taxon>
        <taxon>Metazoa</taxon>
        <taxon>Chordata</taxon>
        <taxon>Craniata</taxon>
        <taxon>Vertebrata</taxon>
        <taxon>Euteleostomi</taxon>
        <taxon>Actinopterygii</taxon>
        <taxon>Neopterygii</taxon>
        <taxon>Teleostei</taxon>
        <taxon>Neoteleostei</taxon>
        <taxon>Acanthomorphata</taxon>
        <taxon>Eupercaria</taxon>
        <taxon>Labriformes</taxon>
        <taxon>Labridae</taxon>
        <taxon>Xyrichtys</taxon>
    </lineage>
</organism>
<keyword evidence="8 13" id="KW-0539">Nucleus</keyword>
<feature type="domain" description="RTR1-type" evidence="15">
    <location>
        <begin position="71"/>
        <end position="154"/>
    </location>
</feature>
<keyword evidence="17" id="KW-1185">Reference proteome</keyword>
<comment type="subcellular location">
    <subcellularLocation>
        <location evidence="1 13">Nucleus</location>
    </subcellularLocation>
</comment>
<evidence type="ECO:0000259" key="15">
    <source>
        <dbReference type="PROSITE" id="PS51479"/>
    </source>
</evidence>